<organismHost>
    <name type="scientific">Pan troglodytes</name>
    <name type="common">Chimpanzee</name>
    <dbReference type="NCBI Taxonomy" id="9598"/>
</organismHost>
<organism evidence="2">
    <name type="scientific">Simian immunodeficiency virus</name>
    <name type="common">SIV</name>
    <dbReference type="NCBI Taxonomy" id="11723"/>
    <lineage>
        <taxon>Viruses</taxon>
        <taxon>Riboviria</taxon>
        <taxon>Pararnavirae</taxon>
        <taxon>Artverviricota</taxon>
        <taxon>Revtraviricetes</taxon>
        <taxon>Ortervirales</taxon>
        <taxon>Retroviridae</taxon>
        <taxon>Orthoretrovirinae</taxon>
        <taxon>Lentivirus</taxon>
        <taxon>Lentivirus simimdef</taxon>
    </lineage>
</organism>
<feature type="region of interest" description="Disordered" evidence="1">
    <location>
        <begin position="1"/>
        <end position="21"/>
    </location>
</feature>
<protein>
    <submittedName>
        <fullName evidence="2">Tat protein</fullName>
    </submittedName>
</protein>
<dbReference type="EMBL" id="U37211">
    <property type="protein sequence ID" value="AAC56161.1"/>
    <property type="molecule type" value="Genomic_DNA"/>
</dbReference>
<sequence>ISTWTRDSQTEKKSKTAVGTPAKADLTLGRKNCSDNCVPA</sequence>
<feature type="non-terminal residue" evidence="2">
    <location>
        <position position="1"/>
    </location>
</feature>
<gene>
    <name evidence="2" type="primary">tat</name>
</gene>
<evidence type="ECO:0000256" key="1">
    <source>
        <dbReference type="SAM" id="MobiDB-lite"/>
    </source>
</evidence>
<evidence type="ECO:0000313" key="2">
    <source>
        <dbReference type="EMBL" id="AAC56161.1"/>
    </source>
</evidence>
<name>Q87607_SIV</name>
<reference evidence="2" key="1">
    <citation type="journal article" date="1997" name="J. Virol.">
        <title>Genetic diversity of simian immunodeficiency viruses from West African green monkeys: evidence of multiple genotypes within populations from the same geographical locale.</title>
        <authorList>
            <person name="Bibollet-Ruche F."/>
            <person name="Brengues C."/>
            <person name="Galat-Luong A."/>
            <person name="Galat G."/>
            <person name="Pourrut X."/>
            <person name="Vidal N."/>
            <person name="Veas F."/>
            <person name="Durand J.P."/>
            <person name="Cuny G."/>
        </authorList>
    </citation>
    <scope>NUCLEOTIDE SEQUENCE</scope>
</reference>
<proteinExistence type="predicted"/>
<accession>Q87607</accession>
<organismHost>
    <name type="scientific">Cercopithecidae</name>
    <name type="common">Old World monkeys</name>
    <dbReference type="NCBI Taxonomy" id="9527"/>
</organismHost>